<reference evidence="11" key="1">
    <citation type="submission" date="2021-01" db="EMBL/GenBank/DDBJ databases">
        <authorList>
            <person name="Corre E."/>
            <person name="Pelletier E."/>
            <person name="Niang G."/>
            <person name="Scheremetjew M."/>
            <person name="Finn R."/>
            <person name="Kale V."/>
            <person name="Holt S."/>
            <person name="Cochrane G."/>
            <person name="Meng A."/>
            <person name="Brown T."/>
            <person name="Cohen L."/>
        </authorList>
    </citation>
    <scope>NUCLEOTIDE SEQUENCE</scope>
</reference>
<evidence type="ECO:0000256" key="9">
    <source>
        <dbReference type="SAM" id="Phobius"/>
    </source>
</evidence>
<dbReference type="PROSITE" id="PS50192">
    <property type="entry name" value="T_SNARE"/>
    <property type="match status" value="1"/>
</dbReference>
<feature type="compositionally biased region" description="Polar residues" evidence="8">
    <location>
        <begin position="161"/>
        <end position="177"/>
    </location>
</feature>
<evidence type="ECO:0000256" key="1">
    <source>
        <dbReference type="ARBA" id="ARBA00004211"/>
    </source>
</evidence>
<dbReference type="SMART" id="SM00397">
    <property type="entry name" value="t_SNARE"/>
    <property type="match status" value="1"/>
</dbReference>
<keyword evidence="5 9" id="KW-1133">Transmembrane helix</keyword>
<evidence type="ECO:0000256" key="6">
    <source>
        <dbReference type="ARBA" id="ARBA00023054"/>
    </source>
</evidence>
<dbReference type="AlphaFoldDB" id="A0A7S0KXP8"/>
<dbReference type="GO" id="GO:0000149">
    <property type="term" value="F:SNARE binding"/>
    <property type="evidence" value="ECO:0007669"/>
    <property type="project" value="TreeGrafter"/>
</dbReference>
<protein>
    <recommendedName>
        <fullName evidence="10">t-SNARE coiled-coil homology domain-containing protein</fullName>
    </recommendedName>
</protein>
<dbReference type="GO" id="GO:0006888">
    <property type="term" value="P:endoplasmic reticulum to Golgi vesicle-mediated transport"/>
    <property type="evidence" value="ECO:0007669"/>
    <property type="project" value="TreeGrafter"/>
</dbReference>
<dbReference type="GO" id="GO:0000139">
    <property type="term" value="C:Golgi membrane"/>
    <property type="evidence" value="ECO:0007669"/>
    <property type="project" value="TreeGrafter"/>
</dbReference>
<evidence type="ECO:0000256" key="2">
    <source>
        <dbReference type="ARBA" id="ARBA00009063"/>
    </source>
</evidence>
<dbReference type="InterPro" id="IPR010989">
    <property type="entry name" value="SNARE"/>
</dbReference>
<gene>
    <name evidence="11" type="ORF">AGLA0713_LOCUS877</name>
</gene>
<evidence type="ECO:0000256" key="3">
    <source>
        <dbReference type="ARBA" id="ARBA00022448"/>
    </source>
</evidence>
<dbReference type="GO" id="GO:0005484">
    <property type="term" value="F:SNAP receptor activity"/>
    <property type="evidence" value="ECO:0007669"/>
    <property type="project" value="TreeGrafter"/>
</dbReference>
<dbReference type="PANTHER" id="PTHR19957:SF3">
    <property type="entry name" value="SYNTAXIN-5"/>
    <property type="match status" value="1"/>
</dbReference>
<comment type="similarity">
    <text evidence="2">Belongs to the syntaxin family.</text>
</comment>
<dbReference type="SUPFAM" id="SSF47661">
    <property type="entry name" value="t-snare proteins"/>
    <property type="match status" value="1"/>
</dbReference>
<dbReference type="Gene3D" id="1.20.58.70">
    <property type="match status" value="2"/>
</dbReference>
<evidence type="ECO:0000256" key="4">
    <source>
        <dbReference type="ARBA" id="ARBA00022692"/>
    </source>
</evidence>
<accession>A0A7S0KXP8</accession>
<keyword evidence="6" id="KW-0175">Coiled coil</keyword>
<evidence type="ECO:0000256" key="7">
    <source>
        <dbReference type="ARBA" id="ARBA00023136"/>
    </source>
</evidence>
<keyword evidence="4 9" id="KW-0812">Transmembrane</keyword>
<dbReference type="PANTHER" id="PTHR19957">
    <property type="entry name" value="SYNTAXIN"/>
    <property type="match status" value="1"/>
</dbReference>
<feature type="transmembrane region" description="Helical" evidence="9">
    <location>
        <begin position="327"/>
        <end position="346"/>
    </location>
</feature>
<evidence type="ECO:0000313" key="11">
    <source>
        <dbReference type="EMBL" id="CAD8596049.1"/>
    </source>
</evidence>
<sequence length="347" mass="37800">MLSELTQLVKSKSLFVDDSSKVNMLVVRIKGNIENLNGRLDEAAQVISHQKRRLGRHSQAGQEASNLVGQLQEEFVEATAGFKKVLQERTDTLKDTTDQKRRVYGAEGAQYESGGPDPSLVSLENKPIVYEQQASAAPNLSQSSFGGHAPSSGPLSFPTIDLTSQYGGMSAGESTGSLPRPHGARGEGGGSDYTTPGMRYRRQASEPLPSYSGSASTYASMGGGGNGGEPMTPLDIQRMEQASGQDQTMQLIPDQDYLRERADAMSTVETNIVELGTIFNKLAVMVSEHREMVQRVEDNVDDANSNIMLSMETLTDTLNNLRTNKQLFMKVFSVIVLFIVLFITFFA</sequence>
<dbReference type="GO" id="GO:0006886">
    <property type="term" value="P:intracellular protein transport"/>
    <property type="evidence" value="ECO:0007669"/>
    <property type="project" value="TreeGrafter"/>
</dbReference>
<evidence type="ECO:0000256" key="5">
    <source>
        <dbReference type="ARBA" id="ARBA00022989"/>
    </source>
</evidence>
<feature type="region of interest" description="Disordered" evidence="8">
    <location>
        <begin position="93"/>
        <end position="122"/>
    </location>
</feature>
<evidence type="ECO:0000256" key="8">
    <source>
        <dbReference type="SAM" id="MobiDB-lite"/>
    </source>
</evidence>
<dbReference type="Pfam" id="PF05739">
    <property type="entry name" value="SNARE"/>
    <property type="match status" value="1"/>
</dbReference>
<dbReference type="GO" id="GO:0006906">
    <property type="term" value="P:vesicle fusion"/>
    <property type="evidence" value="ECO:0007669"/>
    <property type="project" value="TreeGrafter"/>
</dbReference>
<dbReference type="GO" id="GO:0031201">
    <property type="term" value="C:SNARE complex"/>
    <property type="evidence" value="ECO:0007669"/>
    <property type="project" value="TreeGrafter"/>
</dbReference>
<name>A0A7S0KXP8_9STRA</name>
<dbReference type="CDD" id="cd15844">
    <property type="entry name" value="SNARE_syntaxin5"/>
    <property type="match status" value="1"/>
</dbReference>
<dbReference type="InterPro" id="IPR045242">
    <property type="entry name" value="Syntaxin"/>
</dbReference>
<dbReference type="EMBL" id="HBEX01001330">
    <property type="protein sequence ID" value="CAD8596049.1"/>
    <property type="molecule type" value="Transcribed_RNA"/>
</dbReference>
<dbReference type="InterPro" id="IPR000727">
    <property type="entry name" value="T_SNARE_dom"/>
</dbReference>
<comment type="subcellular location">
    <subcellularLocation>
        <location evidence="1">Membrane</location>
        <topology evidence="1">Single-pass type IV membrane protein</topology>
    </subcellularLocation>
</comment>
<feature type="region of interest" description="Disordered" evidence="8">
    <location>
        <begin position="139"/>
        <end position="233"/>
    </location>
</feature>
<organism evidence="11">
    <name type="scientific">Asterionellopsis glacialis</name>
    <dbReference type="NCBI Taxonomy" id="33640"/>
    <lineage>
        <taxon>Eukaryota</taxon>
        <taxon>Sar</taxon>
        <taxon>Stramenopiles</taxon>
        <taxon>Ochrophyta</taxon>
        <taxon>Bacillariophyta</taxon>
        <taxon>Fragilariophyceae</taxon>
        <taxon>Fragilariophycidae</taxon>
        <taxon>Fragilariales</taxon>
        <taxon>Fragilariaceae</taxon>
        <taxon>Asterionellopsis</taxon>
    </lineage>
</organism>
<evidence type="ECO:0000259" key="10">
    <source>
        <dbReference type="PROSITE" id="PS50192"/>
    </source>
</evidence>
<feature type="domain" description="T-SNARE coiled-coil homology" evidence="10">
    <location>
        <begin position="255"/>
        <end position="317"/>
    </location>
</feature>
<keyword evidence="7 9" id="KW-0472">Membrane</keyword>
<proteinExistence type="inferred from homology"/>
<keyword evidence="3" id="KW-0813">Transport</keyword>
<dbReference type="GO" id="GO:0048278">
    <property type="term" value="P:vesicle docking"/>
    <property type="evidence" value="ECO:0007669"/>
    <property type="project" value="TreeGrafter"/>
</dbReference>